<evidence type="ECO:0000313" key="3">
    <source>
        <dbReference type="Proteomes" id="UP000326396"/>
    </source>
</evidence>
<feature type="compositionally biased region" description="Basic residues" evidence="1">
    <location>
        <begin position="71"/>
        <end position="84"/>
    </location>
</feature>
<comment type="caution">
    <text evidence="2">The sequence shown here is derived from an EMBL/GenBank/DDBJ whole genome shotgun (WGS) entry which is preliminary data.</text>
</comment>
<name>A0A5N6LY55_9ASTR</name>
<reference evidence="2 3" key="1">
    <citation type="submission" date="2019-05" db="EMBL/GenBank/DDBJ databases">
        <title>Mikania micrantha, genome provides insights into the molecular mechanism of rapid growth.</title>
        <authorList>
            <person name="Liu B."/>
        </authorList>
    </citation>
    <scope>NUCLEOTIDE SEQUENCE [LARGE SCALE GENOMIC DNA]</scope>
    <source>
        <strain evidence="2">NLD-2019</strain>
        <tissue evidence="2">Leaf</tissue>
    </source>
</reference>
<feature type="region of interest" description="Disordered" evidence="1">
    <location>
        <begin position="63"/>
        <end position="84"/>
    </location>
</feature>
<dbReference type="EMBL" id="SZYD01000017">
    <property type="protein sequence ID" value="KAD3066567.1"/>
    <property type="molecule type" value="Genomic_DNA"/>
</dbReference>
<organism evidence="2 3">
    <name type="scientific">Mikania micrantha</name>
    <name type="common">bitter vine</name>
    <dbReference type="NCBI Taxonomy" id="192012"/>
    <lineage>
        <taxon>Eukaryota</taxon>
        <taxon>Viridiplantae</taxon>
        <taxon>Streptophyta</taxon>
        <taxon>Embryophyta</taxon>
        <taxon>Tracheophyta</taxon>
        <taxon>Spermatophyta</taxon>
        <taxon>Magnoliopsida</taxon>
        <taxon>eudicotyledons</taxon>
        <taxon>Gunneridae</taxon>
        <taxon>Pentapetalae</taxon>
        <taxon>asterids</taxon>
        <taxon>campanulids</taxon>
        <taxon>Asterales</taxon>
        <taxon>Asteraceae</taxon>
        <taxon>Asteroideae</taxon>
        <taxon>Heliantheae alliance</taxon>
        <taxon>Eupatorieae</taxon>
        <taxon>Mikania</taxon>
    </lineage>
</organism>
<evidence type="ECO:0000256" key="1">
    <source>
        <dbReference type="SAM" id="MobiDB-lite"/>
    </source>
</evidence>
<keyword evidence="3" id="KW-1185">Reference proteome</keyword>
<dbReference type="Proteomes" id="UP000326396">
    <property type="component" value="Linkage Group LG7"/>
</dbReference>
<protein>
    <submittedName>
        <fullName evidence="2">Uncharacterized protein</fullName>
    </submittedName>
</protein>
<sequence>MLDIIVGQPEPNVKERGCSRKGCPKLTRDEGCHGVGAHRRRDELSWWSSVELERGVCRNPAVKEADDRMGRKLRSVRGDRKSRR</sequence>
<dbReference type="AlphaFoldDB" id="A0A5N6LY55"/>
<gene>
    <name evidence="2" type="ORF">E3N88_34447</name>
</gene>
<proteinExistence type="predicted"/>
<accession>A0A5N6LY55</accession>
<evidence type="ECO:0000313" key="2">
    <source>
        <dbReference type="EMBL" id="KAD3066567.1"/>
    </source>
</evidence>